<dbReference type="RefSeq" id="WP_184538022.1">
    <property type="nucleotide sequence ID" value="NZ_JACHJW010000001.1"/>
</dbReference>
<protein>
    <recommendedName>
        <fullName evidence="3">DUF742 domain-containing protein</fullName>
    </recommendedName>
</protein>
<dbReference type="Pfam" id="PF05331">
    <property type="entry name" value="DUF742"/>
    <property type="match status" value="1"/>
</dbReference>
<evidence type="ECO:0008006" key="3">
    <source>
        <dbReference type="Google" id="ProtNLM"/>
    </source>
</evidence>
<organism evidence="1 2">
    <name type="scientific">Micromonospora polyrhachis</name>
    <dbReference type="NCBI Taxonomy" id="1282883"/>
    <lineage>
        <taxon>Bacteria</taxon>
        <taxon>Bacillati</taxon>
        <taxon>Actinomycetota</taxon>
        <taxon>Actinomycetes</taxon>
        <taxon>Micromonosporales</taxon>
        <taxon>Micromonosporaceae</taxon>
        <taxon>Micromonospora</taxon>
    </lineage>
</organism>
<keyword evidence="2" id="KW-1185">Reference proteome</keyword>
<dbReference type="EMBL" id="JACHJW010000001">
    <property type="protein sequence ID" value="MBB4962065.1"/>
    <property type="molecule type" value="Genomic_DNA"/>
</dbReference>
<sequence length="128" mass="13769">MSVPEKSTADQWIDDHAGPVVRPYAMTRGRTKPASGSFDLISLVVATRSTPTHEVGLGPEHLAIVGLCQRAMSVAEVAAHLNLPLGTVRVFLGDLLERHLVQVRNPRPTATLPDDSVFEAVINGLRAL</sequence>
<dbReference type="AlphaFoldDB" id="A0A7W7SW40"/>
<dbReference type="PANTHER" id="PTHR36221">
    <property type="entry name" value="DUF742 DOMAIN-CONTAINING PROTEIN"/>
    <property type="match status" value="1"/>
</dbReference>
<dbReference type="Proteomes" id="UP000578819">
    <property type="component" value="Unassembled WGS sequence"/>
</dbReference>
<dbReference type="PANTHER" id="PTHR36221:SF1">
    <property type="entry name" value="DUF742 DOMAIN-CONTAINING PROTEIN"/>
    <property type="match status" value="1"/>
</dbReference>
<accession>A0A7W7SW40</accession>
<comment type="caution">
    <text evidence="1">The sequence shown here is derived from an EMBL/GenBank/DDBJ whole genome shotgun (WGS) entry which is preliminary data.</text>
</comment>
<dbReference type="InterPro" id="IPR007995">
    <property type="entry name" value="DUF742"/>
</dbReference>
<evidence type="ECO:0000313" key="2">
    <source>
        <dbReference type="Proteomes" id="UP000578819"/>
    </source>
</evidence>
<proteinExistence type="predicted"/>
<name>A0A7W7SW40_9ACTN</name>
<evidence type="ECO:0000313" key="1">
    <source>
        <dbReference type="EMBL" id="MBB4962065.1"/>
    </source>
</evidence>
<gene>
    <name evidence="1" type="ORF">FHR38_005798</name>
</gene>
<reference evidence="1 2" key="1">
    <citation type="submission" date="2020-08" db="EMBL/GenBank/DDBJ databases">
        <title>Sequencing the genomes of 1000 actinobacteria strains.</title>
        <authorList>
            <person name="Klenk H.-P."/>
        </authorList>
    </citation>
    <scope>NUCLEOTIDE SEQUENCE [LARGE SCALE GENOMIC DNA]</scope>
    <source>
        <strain evidence="1 2">DSM 45886</strain>
    </source>
</reference>